<dbReference type="InterPro" id="IPR039261">
    <property type="entry name" value="FNR_nucleotide-bd"/>
</dbReference>
<evidence type="ECO:0000313" key="4">
    <source>
        <dbReference type="Proteomes" id="UP000239007"/>
    </source>
</evidence>
<comment type="similarity">
    <text evidence="1">Belongs to the SIP oxidoreductase family.</text>
</comment>
<dbReference type="GO" id="GO:0016491">
    <property type="term" value="F:oxidoreductase activity"/>
    <property type="evidence" value="ECO:0007669"/>
    <property type="project" value="InterPro"/>
</dbReference>
<dbReference type="SUPFAM" id="SSF63380">
    <property type="entry name" value="Riboflavin synthase domain-like"/>
    <property type="match status" value="1"/>
</dbReference>
<name>A0A2S7UTC0_9GAMM</name>
<dbReference type="InterPro" id="IPR017927">
    <property type="entry name" value="FAD-bd_FR_type"/>
</dbReference>
<keyword evidence="4" id="KW-1185">Reference proteome</keyword>
<dbReference type="InterPro" id="IPR039374">
    <property type="entry name" value="SIP_fam"/>
</dbReference>
<accession>A0A2S7UTC0</accession>
<evidence type="ECO:0000313" key="3">
    <source>
        <dbReference type="EMBL" id="PQJ52989.1"/>
    </source>
</evidence>
<organism evidence="3 4">
    <name type="scientific">Psychrosphaera saromensis</name>
    <dbReference type="NCBI Taxonomy" id="716813"/>
    <lineage>
        <taxon>Bacteria</taxon>
        <taxon>Pseudomonadati</taxon>
        <taxon>Pseudomonadota</taxon>
        <taxon>Gammaproteobacteria</taxon>
        <taxon>Alteromonadales</taxon>
        <taxon>Pseudoalteromonadaceae</taxon>
        <taxon>Psychrosphaera</taxon>
    </lineage>
</organism>
<dbReference type="PROSITE" id="PS51384">
    <property type="entry name" value="FAD_FR"/>
    <property type="match status" value="1"/>
</dbReference>
<dbReference type="AlphaFoldDB" id="A0A2S7UTC0"/>
<dbReference type="Gene3D" id="3.40.50.80">
    <property type="entry name" value="Nucleotide-binding domain of ferredoxin-NADP reductase (FNR) module"/>
    <property type="match status" value="1"/>
</dbReference>
<dbReference type="InterPro" id="IPR013113">
    <property type="entry name" value="SIP_FAD-bd"/>
</dbReference>
<comment type="caution">
    <text evidence="3">The sequence shown here is derived from an EMBL/GenBank/DDBJ whole genome shotgun (WGS) entry which is preliminary data.</text>
</comment>
<dbReference type="Pfam" id="PF04954">
    <property type="entry name" value="SIP"/>
    <property type="match status" value="1"/>
</dbReference>
<dbReference type="Proteomes" id="UP000239007">
    <property type="component" value="Unassembled WGS sequence"/>
</dbReference>
<protein>
    <recommendedName>
        <fullName evidence="2">FAD-binding FR-type domain-containing protein</fullName>
    </recommendedName>
</protein>
<dbReference type="InterPro" id="IPR007037">
    <property type="entry name" value="SIP_rossman_dom"/>
</dbReference>
<dbReference type="CDD" id="cd06193">
    <property type="entry name" value="siderophore_interacting"/>
    <property type="match status" value="1"/>
</dbReference>
<dbReference type="Pfam" id="PF08021">
    <property type="entry name" value="FAD_binding_9"/>
    <property type="match status" value="1"/>
</dbReference>
<proteinExistence type="inferred from homology"/>
<sequence>MMGPKMRMTQVISIEDLSPHMRRITVTGESLTDFPQDRESAHVKVIFPKPDAIDNKPMLGIYFGFKKWMRTYTVRKFDQKELQLTLDFAINDHEGLASNWAAKAKEGDYIGIAGPGSKIKHTNLNAEHHIFIGDLTALPAIASTLEQLPASAVGSACIQVPNEADIQLLDAPKGVDVQWVVTKDKLTDRFLESLKAQPKDLRNTAIFIAGATSIVKQLKAYLNKNCQYNKSNLYASPYWND</sequence>
<dbReference type="EMBL" id="MSCH01000003">
    <property type="protein sequence ID" value="PQJ52989.1"/>
    <property type="molecule type" value="Genomic_DNA"/>
</dbReference>
<feature type="domain" description="FAD-binding FR-type" evidence="2">
    <location>
        <begin position="4"/>
        <end position="122"/>
    </location>
</feature>
<dbReference type="PANTHER" id="PTHR30157:SF0">
    <property type="entry name" value="NADPH-DEPENDENT FERRIC-CHELATE REDUCTASE"/>
    <property type="match status" value="1"/>
</dbReference>
<evidence type="ECO:0000259" key="2">
    <source>
        <dbReference type="PROSITE" id="PS51384"/>
    </source>
</evidence>
<gene>
    <name evidence="3" type="ORF">BTO11_04505</name>
</gene>
<dbReference type="InterPro" id="IPR017938">
    <property type="entry name" value="Riboflavin_synthase-like_b-brl"/>
</dbReference>
<dbReference type="PANTHER" id="PTHR30157">
    <property type="entry name" value="FERRIC REDUCTASE, NADPH-DEPENDENT"/>
    <property type="match status" value="1"/>
</dbReference>
<reference evidence="3 4" key="1">
    <citation type="submission" date="2016-12" db="EMBL/GenBank/DDBJ databases">
        <title>Diversity of luminous bacteria.</title>
        <authorList>
            <person name="Yoshizawa S."/>
            <person name="Kogure K."/>
        </authorList>
    </citation>
    <scope>NUCLEOTIDE SEQUENCE [LARGE SCALE GENOMIC DNA]</scope>
    <source>
        <strain evidence="3 4">SA4-48</strain>
    </source>
</reference>
<dbReference type="OrthoDB" id="9814826at2"/>
<evidence type="ECO:0000256" key="1">
    <source>
        <dbReference type="ARBA" id="ARBA00035644"/>
    </source>
</evidence>
<dbReference type="Gene3D" id="2.40.30.10">
    <property type="entry name" value="Translation factors"/>
    <property type="match status" value="1"/>
</dbReference>
<dbReference type="RefSeq" id="WP_105051463.1">
    <property type="nucleotide sequence ID" value="NZ_BMYG01000008.1"/>
</dbReference>